<dbReference type="InterPro" id="IPR002918">
    <property type="entry name" value="Lipase_EstA/Esterase_EstB"/>
</dbReference>
<dbReference type="AlphaFoldDB" id="A0A183FIM9"/>
<evidence type="ECO:0000256" key="1">
    <source>
        <dbReference type="SAM" id="SignalP"/>
    </source>
</evidence>
<evidence type="ECO:0000313" key="3">
    <source>
        <dbReference type="Proteomes" id="UP000050761"/>
    </source>
</evidence>
<reference evidence="2 3" key="1">
    <citation type="submission" date="2018-11" db="EMBL/GenBank/DDBJ databases">
        <authorList>
            <consortium name="Pathogen Informatics"/>
        </authorList>
    </citation>
    <scope>NUCLEOTIDE SEQUENCE [LARGE SCALE GENOMIC DNA]</scope>
</reference>
<evidence type="ECO:0000313" key="4">
    <source>
        <dbReference type="WBParaSite" id="HPBE_0000676701-mRNA-1"/>
    </source>
</evidence>
<dbReference type="Pfam" id="PF01674">
    <property type="entry name" value="Lipase_2"/>
    <property type="match status" value="1"/>
</dbReference>
<feature type="signal peptide" evidence="1">
    <location>
        <begin position="1"/>
        <end position="17"/>
    </location>
</feature>
<evidence type="ECO:0000313" key="2">
    <source>
        <dbReference type="EMBL" id="VDO69584.1"/>
    </source>
</evidence>
<keyword evidence="3" id="KW-1185">Reference proteome</keyword>
<dbReference type="Gene3D" id="3.40.50.1820">
    <property type="entry name" value="alpha/beta hydrolase"/>
    <property type="match status" value="1"/>
</dbReference>
<dbReference type="InterPro" id="IPR029058">
    <property type="entry name" value="AB_hydrolase_fold"/>
</dbReference>
<name>A0A183FIM9_HELPZ</name>
<gene>
    <name evidence="2" type="ORF">HPBE_LOCUS6768</name>
</gene>
<organism evidence="3 4">
    <name type="scientific">Heligmosomoides polygyrus</name>
    <name type="common">Parasitic roundworm</name>
    <dbReference type="NCBI Taxonomy" id="6339"/>
    <lineage>
        <taxon>Eukaryota</taxon>
        <taxon>Metazoa</taxon>
        <taxon>Ecdysozoa</taxon>
        <taxon>Nematoda</taxon>
        <taxon>Chromadorea</taxon>
        <taxon>Rhabditida</taxon>
        <taxon>Rhabditina</taxon>
        <taxon>Rhabditomorpha</taxon>
        <taxon>Strongyloidea</taxon>
        <taxon>Heligmosomidae</taxon>
        <taxon>Heligmosomoides</taxon>
    </lineage>
</organism>
<proteinExistence type="predicted"/>
<feature type="chain" id="PRO_5044551430" evidence="1">
    <location>
        <begin position="18"/>
        <end position="131"/>
    </location>
</feature>
<dbReference type="PANTHER" id="PTHR32015">
    <property type="entry name" value="FASTING INDUCED LIPASE"/>
    <property type="match status" value="1"/>
</dbReference>
<dbReference type="GO" id="GO:0016042">
    <property type="term" value="P:lipid catabolic process"/>
    <property type="evidence" value="ECO:0007669"/>
    <property type="project" value="InterPro"/>
</dbReference>
<accession>A0A183FIM9</accession>
<keyword evidence="1" id="KW-0732">Signal</keyword>
<accession>A0A3P7YE20</accession>
<dbReference type="EMBL" id="UZAH01025736">
    <property type="protein sequence ID" value="VDO69584.1"/>
    <property type="molecule type" value="Genomic_DNA"/>
</dbReference>
<dbReference type="GO" id="GO:0016298">
    <property type="term" value="F:lipase activity"/>
    <property type="evidence" value="ECO:0007669"/>
    <property type="project" value="TreeGrafter"/>
</dbReference>
<reference evidence="4" key="2">
    <citation type="submission" date="2019-09" db="UniProtKB">
        <authorList>
            <consortium name="WormBaseParasite"/>
        </authorList>
    </citation>
    <scope>IDENTIFICATION</scope>
</reference>
<dbReference type="WBParaSite" id="HPBE_0000676701-mRNA-1">
    <property type="protein sequence ID" value="HPBE_0000676701-mRNA-1"/>
    <property type="gene ID" value="HPBE_0000676701"/>
</dbReference>
<protein>
    <submittedName>
        <fullName evidence="4">Hydrolase_4 domain-containing protein</fullName>
    </submittedName>
</protein>
<dbReference type="OrthoDB" id="5863113at2759"/>
<dbReference type="Proteomes" id="UP000050761">
    <property type="component" value="Unassembled WGS sequence"/>
</dbReference>
<dbReference type="PANTHER" id="PTHR32015:SF3">
    <property type="entry name" value="TRIACYLGLYCEROL LIPASE"/>
    <property type="match status" value="1"/>
</dbReference>
<sequence>MWQTLLCMAASALLVKADFTPHFRKFIHENYGVNIAATLERTDLGMDSSFGGMVSSRALCHLMNDNDTPKKQAVILIHGITNKITRFMPMVDFLRSKGYTNAEVYGTTWGDAGTTPVGLVDMKCSYVKQIR</sequence>